<accession>A0A7J7J9S1</accession>
<dbReference type="EMBL" id="VXIV02002808">
    <property type="protein sequence ID" value="KAF6022767.1"/>
    <property type="molecule type" value="Genomic_DNA"/>
</dbReference>
<proteinExistence type="predicted"/>
<evidence type="ECO:0000313" key="1">
    <source>
        <dbReference type="EMBL" id="KAF6022767.1"/>
    </source>
</evidence>
<keyword evidence="2" id="KW-1185">Reference proteome</keyword>
<gene>
    <name evidence="1" type="ORF">EB796_018928</name>
</gene>
<dbReference type="Proteomes" id="UP000593567">
    <property type="component" value="Unassembled WGS sequence"/>
</dbReference>
<protein>
    <submittedName>
        <fullName evidence="1">Uncharacterized protein</fullName>
    </submittedName>
</protein>
<dbReference type="AlphaFoldDB" id="A0A7J7J9S1"/>
<sequence length="100" mass="11261">MYLLHLSPILQFPHLACSNTLPTIPLYRVTTPQSSFTKSINQADTDSTPLDPFEFAESSPTSNSRGMFAFKSTGGRKSAPYLLLLHNFEQISYLIYQSRD</sequence>
<organism evidence="1 2">
    <name type="scientific">Bugula neritina</name>
    <name type="common">Brown bryozoan</name>
    <name type="synonym">Sertularia neritina</name>
    <dbReference type="NCBI Taxonomy" id="10212"/>
    <lineage>
        <taxon>Eukaryota</taxon>
        <taxon>Metazoa</taxon>
        <taxon>Spiralia</taxon>
        <taxon>Lophotrochozoa</taxon>
        <taxon>Bryozoa</taxon>
        <taxon>Gymnolaemata</taxon>
        <taxon>Cheilostomatida</taxon>
        <taxon>Flustrina</taxon>
        <taxon>Buguloidea</taxon>
        <taxon>Bugulidae</taxon>
        <taxon>Bugula</taxon>
    </lineage>
</organism>
<reference evidence="1" key="1">
    <citation type="submission" date="2020-06" db="EMBL/GenBank/DDBJ databases">
        <title>Draft genome of Bugula neritina, a colonial animal packing powerful symbionts and potential medicines.</title>
        <authorList>
            <person name="Rayko M."/>
        </authorList>
    </citation>
    <scope>NUCLEOTIDE SEQUENCE [LARGE SCALE GENOMIC DNA]</scope>
    <source>
        <strain evidence="1">Kwan_BN1</strain>
    </source>
</reference>
<name>A0A7J7J9S1_BUGNE</name>
<evidence type="ECO:0000313" key="2">
    <source>
        <dbReference type="Proteomes" id="UP000593567"/>
    </source>
</evidence>
<comment type="caution">
    <text evidence="1">The sequence shown here is derived from an EMBL/GenBank/DDBJ whole genome shotgun (WGS) entry which is preliminary data.</text>
</comment>